<evidence type="ECO:0000313" key="4">
    <source>
        <dbReference type="Proteomes" id="UP001151234"/>
    </source>
</evidence>
<reference evidence="3" key="1">
    <citation type="submission" date="2022-11" db="EMBL/GenBank/DDBJ databases">
        <title>Draft genome sequence of Hoeflea poritis E7-10 and Hoeflea prorocentri PM5-8, separated from scleractinian coral Porites lutea and marine dinoflagellate.</title>
        <authorList>
            <person name="Zhang G."/>
            <person name="Wei Q."/>
            <person name="Cai L."/>
        </authorList>
    </citation>
    <scope>NUCLEOTIDE SEQUENCE</scope>
    <source>
        <strain evidence="3">PM5-8</strain>
    </source>
</reference>
<feature type="transmembrane region" description="Helical" evidence="2">
    <location>
        <begin position="54"/>
        <end position="76"/>
    </location>
</feature>
<dbReference type="EMBL" id="JAPJZI010000001">
    <property type="protein sequence ID" value="MDA5398917.1"/>
    <property type="molecule type" value="Genomic_DNA"/>
</dbReference>
<organism evidence="3 4">
    <name type="scientific">Hoeflea prorocentri</name>
    <dbReference type="NCBI Taxonomy" id="1922333"/>
    <lineage>
        <taxon>Bacteria</taxon>
        <taxon>Pseudomonadati</taxon>
        <taxon>Pseudomonadota</taxon>
        <taxon>Alphaproteobacteria</taxon>
        <taxon>Hyphomicrobiales</taxon>
        <taxon>Rhizobiaceae</taxon>
        <taxon>Hoeflea</taxon>
    </lineage>
</organism>
<dbReference type="Proteomes" id="UP001151234">
    <property type="component" value="Unassembled WGS sequence"/>
</dbReference>
<dbReference type="RefSeq" id="WP_267990352.1">
    <property type="nucleotide sequence ID" value="NZ_JAPJZI010000001.1"/>
</dbReference>
<feature type="transmembrane region" description="Helical" evidence="2">
    <location>
        <begin position="12"/>
        <end position="33"/>
    </location>
</feature>
<comment type="caution">
    <text evidence="3">The sequence shown here is derived from an EMBL/GenBank/DDBJ whole genome shotgun (WGS) entry which is preliminary data.</text>
</comment>
<feature type="region of interest" description="Disordered" evidence="1">
    <location>
        <begin position="156"/>
        <end position="177"/>
    </location>
</feature>
<name>A0A9X3ZGT7_9HYPH</name>
<dbReference type="AlphaFoldDB" id="A0A9X3ZGT7"/>
<evidence type="ECO:0000256" key="1">
    <source>
        <dbReference type="SAM" id="MobiDB-lite"/>
    </source>
</evidence>
<proteinExistence type="predicted"/>
<protein>
    <submittedName>
        <fullName evidence="3">Uncharacterized protein</fullName>
    </submittedName>
</protein>
<gene>
    <name evidence="3" type="ORF">OQ273_10075</name>
</gene>
<keyword evidence="4" id="KW-1185">Reference proteome</keyword>
<evidence type="ECO:0000313" key="3">
    <source>
        <dbReference type="EMBL" id="MDA5398917.1"/>
    </source>
</evidence>
<sequence length="189" mass="20428">MDPAIQGLFDNAATILGFGFLGLSMVFVVLGYLNVKQIVSQPDPNEAAVNLSRFFLKIALVFMVCAGPLQWVTLALENHMSTKEVELHITMTHPEWDEGHGDILLVHKGQTHALINNPYVGVYGEDDEIQLNAERVATVIRKIQAQLTVINEAARGPIGGGNNAPTTAPDEDRLLAPPPVADIRILSGG</sequence>
<evidence type="ECO:0000256" key="2">
    <source>
        <dbReference type="SAM" id="Phobius"/>
    </source>
</evidence>
<keyword evidence="2" id="KW-0812">Transmembrane</keyword>
<keyword evidence="2" id="KW-0472">Membrane</keyword>
<keyword evidence="2" id="KW-1133">Transmembrane helix</keyword>
<accession>A0A9X3ZGT7</accession>